<reference evidence="1" key="1">
    <citation type="journal article" date="2021" name="PeerJ">
        <title>Extensive microbial diversity within the chicken gut microbiome revealed by metagenomics and culture.</title>
        <authorList>
            <person name="Gilroy R."/>
            <person name="Ravi A."/>
            <person name="Getino M."/>
            <person name="Pursley I."/>
            <person name="Horton D.L."/>
            <person name="Alikhan N.F."/>
            <person name="Baker D."/>
            <person name="Gharbi K."/>
            <person name="Hall N."/>
            <person name="Watson M."/>
            <person name="Adriaenssens E.M."/>
            <person name="Foster-Nyarko E."/>
            <person name="Jarju S."/>
            <person name="Secka A."/>
            <person name="Antonio M."/>
            <person name="Oren A."/>
            <person name="Chaudhuri R.R."/>
            <person name="La Ragione R."/>
            <person name="Hildebrand F."/>
            <person name="Pallen M.J."/>
        </authorList>
    </citation>
    <scope>NUCLEOTIDE SEQUENCE</scope>
    <source>
        <strain evidence="1">CHK186-16707</strain>
    </source>
</reference>
<dbReference type="Proteomes" id="UP000824225">
    <property type="component" value="Unassembled WGS sequence"/>
</dbReference>
<organism evidence="1 2">
    <name type="scientific">Candidatus Mailhella merdigallinarum</name>
    <dbReference type="NCBI Taxonomy" id="2838658"/>
    <lineage>
        <taxon>Bacteria</taxon>
        <taxon>Pseudomonadati</taxon>
        <taxon>Thermodesulfobacteriota</taxon>
        <taxon>Desulfovibrionia</taxon>
        <taxon>Desulfovibrionales</taxon>
        <taxon>Desulfovibrionaceae</taxon>
        <taxon>Mailhella</taxon>
    </lineage>
</organism>
<evidence type="ECO:0000313" key="2">
    <source>
        <dbReference type="Proteomes" id="UP000824225"/>
    </source>
</evidence>
<reference evidence="1" key="2">
    <citation type="submission" date="2021-04" db="EMBL/GenBank/DDBJ databases">
        <authorList>
            <person name="Gilroy R."/>
        </authorList>
    </citation>
    <scope>NUCLEOTIDE SEQUENCE</scope>
    <source>
        <strain evidence="1">CHK186-16707</strain>
    </source>
</reference>
<dbReference type="AlphaFoldDB" id="A0A9D2HEP2"/>
<dbReference type="EMBL" id="DXAN01000025">
    <property type="protein sequence ID" value="HJA09094.1"/>
    <property type="molecule type" value="Genomic_DNA"/>
</dbReference>
<protein>
    <submittedName>
        <fullName evidence="1">Uncharacterized protein</fullName>
    </submittedName>
</protein>
<evidence type="ECO:0000313" key="1">
    <source>
        <dbReference type="EMBL" id="HJA09094.1"/>
    </source>
</evidence>
<sequence>MPNELQPTEHPAAEFLAGLSLGAALTGASAAQGAKLAKAARDMRNRQKAYFKHRGDMLLAEAKNAEADVDRLLADIFPVPKQGQLL</sequence>
<comment type="caution">
    <text evidence="1">The sequence shown here is derived from an EMBL/GenBank/DDBJ whole genome shotgun (WGS) entry which is preliminary data.</text>
</comment>
<name>A0A9D2HEP2_9BACT</name>
<gene>
    <name evidence="1" type="ORF">H9962_07905</name>
</gene>
<accession>A0A9D2HEP2</accession>
<proteinExistence type="predicted"/>